<gene>
    <name evidence="2" type="ORF">E0493_12815</name>
</gene>
<comment type="caution">
    <text evidence="2">The sequence shown here is derived from an EMBL/GenBank/DDBJ whole genome shotgun (WGS) entry which is preliminary data.</text>
</comment>
<keyword evidence="3" id="KW-1185">Reference proteome</keyword>
<evidence type="ECO:0000313" key="3">
    <source>
        <dbReference type="Proteomes" id="UP000460715"/>
    </source>
</evidence>
<proteinExistence type="predicted"/>
<keyword evidence="1" id="KW-0472">Membrane</keyword>
<protein>
    <submittedName>
        <fullName evidence="2">Uncharacterized protein</fullName>
    </submittedName>
</protein>
<feature type="transmembrane region" description="Helical" evidence="1">
    <location>
        <begin position="152"/>
        <end position="173"/>
    </location>
</feature>
<keyword evidence="1" id="KW-1133">Transmembrane helix</keyword>
<name>A0A845BDM8_9PROT</name>
<dbReference type="OrthoDB" id="7284509at2"/>
<dbReference type="EMBL" id="SNVJ01000010">
    <property type="protein sequence ID" value="MXP64226.1"/>
    <property type="molecule type" value="Genomic_DNA"/>
</dbReference>
<dbReference type="AlphaFoldDB" id="A0A845BDM8"/>
<dbReference type="RefSeq" id="WP_160937358.1">
    <property type="nucleotide sequence ID" value="NZ_SNVJ01000010.1"/>
</dbReference>
<evidence type="ECO:0000256" key="1">
    <source>
        <dbReference type="SAM" id="Phobius"/>
    </source>
</evidence>
<dbReference type="Proteomes" id="UP000460715">
    <property type="component" value="Unassembled WGS sequence"/>
</dbReference>
<evidence type="ECO:0000313" key="2">
    <source>
        <dbReference type="EMBL" id="MXP64226.1"/>
    </source>
</evidence>
<sequence>MVRAARRFAPMLLAGAVIGGVRLAGHAELALLLGLLALAMAAGRDLPRPARLALAVAAAAFALTWPLLRPLAPQRLAGLLPAAGDLLLCTHFGATLRPGREPLISRYTRHDFGHLPPECAGYTRVLTLLWATLFAVLAPLHTLLLLGLPPLAAPLGSGTVLGGTAAFMLFLFLGEHVIRTLRFPQFGLATPARTLRAILSAHLSRHA</sequence>
<feature type="transmembrane region" description="Helical" evidence="1">
    <location>
        <begin position="51"/>
        <end position="68"/>
    </location>
</feature>
<organism evidence="2 3">
    <name type="scientific">Teichococcus coralli</name>
    <dbReference type="NCBI Taxonomy" id="2545983"/>
    <lineage>
        <taxon>Bacteria</taxon>
        <taxon>Pseudomonadati</taxon>
        <taxon>Pseudomonadota</taxon>
        <taxon>Alphaproteobacteria</taxon>
        <taxon>Acetobacterales</taxon>
        <taxon>Roseomonadaceae</taxon>
        <taxon>Roseomonas</taxon>
    </lineage>
</organism>
<reference evidence="2 3" key="1">
    <citation type="submission" date="2019-03" db="EMBL/GenBank/DDBJ databases">
        <title>Roseomonas sp. a novel Roseomonas species isolated from Sea whip Gorgonian.</title>
        <authorList>
            <person name="Li F."/>
            <person name="Pan X."/>
            <person name="Huang S."/>
            <person name="Li Z."/>
            <person name="Meng B."/>
        </authorList>
    </citation>
    <scope>NUCLEOTIDE SEQUENCE [LARGE SCALE GENOMIC DNA]</scope>
    <source>
        <strain evidence="2 3">M0104</strain>
    </source>
</reference>
<accession>A0A845BDM8</accession>
<feature type="transmembrane region" description="Helical" evidence="1">
    <location>
        <begin position="125"/>
        <end position="146"/>
    </location>
</feature>
<keyword evidence="1" id="KW-0812">Transmembrane</keyword>